<evidence type="ECO:0000313" key="10">
    <source>
        <dbReference type="Proteomes" id="UP000672097"/>
    </source>
</evidence>
<comment type="catalytic activity">
    <reaction evidence="1">
        <text>ATP + protein L-histidine = ADP + protein N-phospho-L-histidine.</text>
        <dbReference type="EC" id="2.7.13.3"/>
    </reaction>
</comment>
<evidence type="ECO:0000256" key="3">
    <source>
        <dbReference type="ARBA" id="ARBA00022553"/>
    </source>
</evidence>
<evidence type="ECO:0000256" key="6">
    <source>
        <dbReference type="ARBA" id="ARBA00023012"/>
    </source>
</evidence>
<keyword evidence="5" id="KW-0418">Kinase</keyword>
<dbReference type="PRINTS" id="PR00344">
    <property type="entry name" value="BCTRLSENSOR"/>
</dbReference>
<accession>A0ABS5E290</accession>
<dbReference type="InterPro" id="IPR003661">
    <property type="entry name" value="HisK_dim/P_dom"/>
</dbReference>
<evidence type="ECO:0000259" key="8">
    <source>
        <dbReference type="PROSITE" id="PS50112"/>
    </source>
</evidence>
<dbReference type="SUPFAM" id="SSF47384">
    <property type="entry name" value="Homodimeric domain of signal transducing histidine kinase"/>
    <property type="match status" value="1"/>
</dbReference>
<dbReference type="CDD" id="cd00075">
    <property type="entry name" value="HATPase"/>
    <property type="match status" value="1"/>
</dbReference>
<dbReference type="GO" id="GO:0005524">
    <property type="term" value="F:ATP binding"/>
    <property type="evidence" value="ECO:0007669"/>
    <property type="project" value="UniProtKB-KW"/>
</dbReference>
<dbReference type="SUPFAM" id="SSF55874">
    <property type="entry name" value="ATPase domain of HSP90 chaperone/DNA topoisomerase II/histidine kinase"/>
    <property type="match status" value="1"/>
</dbReference>
<feature type="domain" description="PAS" evidence="8">
    <location>
        <begin position="255"/>
        <end position="299"/>
    </location>
</feature>
<comment type="caution">
    <text evidence="9">The sequence shown here is derived from an EMBL/GenBank/DDBJ whole genome shotgun (WGS) entry which is preliminary data.</text>
</comment>
<dbReference type="InterPro" id="IPR004358">
    <property type="entry name" value="Sig_transdc_His_kin-like_C"/>
</dbReference>
<dbReference type="Gene3D" id="1.10.287.130">
    <property type="match status" value="1"/>
</dbReference>
<dbReference type="InterPro" id="IPR050736">
    <property type="entry name" value="Sensor_HK_Regulatory"/>
</dbReference>
<evidence type="ECO:0000256" key="4">
    <source>
        <dbReference type="ARBA" id="ARBA00022679"/>
    </source>
</evidence>
<dbReference type="Pfam" id="PF00512">
    <property type="entry name" value="HisKA"/>
    <property type="match status" value="1"/>
</dbReference>
<organism evidence="9 10">
    <name type="scientific">Ideonella paludis</name>
    <dbReference type="NCBI Taxonomy" id="1233411"/>
    <lineage>
        <taxon>Bacteria</taxon>
        <taxon>Pseudomonadati</taxon>
        <taxon>Pseudomonadota</taxon>
        <taxon>Betaproteobacteria</taxon>
        <taxon>Burkholderiales</taxon>
        <taxon>Sphaerotilaceae</taxon>
        <taxon>Ideonella</taxon>
    </lineage>
</organism>
<dbReference type="Gene3D" id="3.30.565.10">
    <property type="entry name" value="Histidine kinase-like ATPase, C-terminal domain"/>
    <property type="match status" value="1"/>
</dbReference>
<dbReference type="EC" id="2.7.13.3" evidence="2"/>
<dbReference type="InterPro" id="IPR003594">
    <property type="entry name" value="HATPase_dom"/>
</dbReference>
<dbReference type="CDD" id="cd00130">
    <property type="entry name" value="PAS"/>
    <property type="match status" value="1"/>
</dbReference>
<dbReference type="EMBL" id="JAGQDG010000008">
    <property type="protein sequence ID" value="MBQ0937501.1"/>
    <property type="molecule type" value="Genomic_DNA"/>
</dbReference>
<gene>
    <name evidence="9" type="ORF">KAK11_19400</name>
</gene>
<dbReference type="InterPro" id="IPR035965">
    <property type="entry name" value="PAS-like_dom_sf"/>
</dbReference>
<dbReference type="PANTHER" id="PTHR43711:SF1">
    <property type="entry name" value="HISTIDINE KINASE 1"/>
    <property type="match status" value="1"/>
</dbReference>
<evidence type="ECO:0000313" key="9">
    <source>
        <dbReference type="EMBL" id="MBQ0937501.1"/>
    </source>
</evidence>
<keyword evidence="4" id="KW-0808">Transferase</keyword>
<dbReference type="SUPFAM" id="SSF55785">
    <property type="entry name" value="PYP-like sensor domain (PAS domain)"/>
    <property type="match status" value="1"/>
</dbReference>
<keyword evidence="3" id="KW-0597">Phosphoprotein</keyword>
<name>A0ABS5E290_9BURK</name>
<dbReference type="InterPro" id="IPR000014">
    <property type="entry name" value="PAS"/>
</dbReference>
<keyword evidence="9" id="KW-0067">ATP-binding</keyword>
<evidence type="ECO:0000259" key="7">
    <source>
        <dbReference type="PROSITE" id="PS50109"/>
    </source>
</evidence>
<dbReference type="Gene3D" id="3.30.450.20">
    <property type="entry name" value="PAS domain"/>
    <property type="match status" value="1"/>
</dbReference>
<dbReference type="SMART" id="SM00387">
    <property type="entry name" value="HATPase_c"/>
    <property type="match status" value="1"/>
</dbReference>
<evidence type="ECO:0000256" key="1">
    <source>
        <dbReference type="ARBA" id="ARBA00000085"/>
    </source>
</evidence>
<dbReference type="InterPro" id="IPR036890">
    <property type="entry name" value="HATPase_C_sf"/>
</dbReference>
<dbReference type="InterPro" id="IPR036097">
    <property type="entry name" value="HisK_dim/P_sf"/>
</dbReference>
<evidence type="ECO:0000256" key="5">
    <source>
        <dbReference type="ARBA" id="ARBA00022777"/>
    </source>
</evidence>
<dbReference type="CDD" id="cd00082">
    <property type="entry name" value="HisKA"/>
    <property type="match status" value="1"/>
</dbReference>
<dbReference type="PROSITE" id="PS50112">
    <property type="entry name" value="PAS"/>
    <property type="match status" value="1"/>
</dbReference>
<dbReference type="Pfam" id="PF02518">
    <property type="entry name" value="HATPase_c"/>
    <property type="match status" value="1"/>
</dbReference>
<sequence>MKLDRAGLWVVVATLCAMAAVGVGSAQAELQERAQAQRSEGLLLSRCLAALTPDKLNGTQGRSAFLDSLLSAQAEGDLAYVLWVSPDGQTQASATRPGVKPPPSALAIEPAQWFSSQQRHDESHHSEWLEFQAPVLRQEALAGFVRLGYAPPTLRWTALTSGTRLALTLPIALLMGVVLLWTRKEAKPLVQMQTALQAWAARLDLKGLPVPTGWQGAQAFAQHFQHSLQVCEQHFKGLEGKSLETLAMHRLLAYKKNRAEAVIHLFPDGVIVLDGEGLPALANAKIEPLLGVKPSSIYGHAPHEWCEQPEVLAFIQSQRLSHSRPQIRPAKVEVEVTGDTARSLELAGTPLVAPNDASQVYGTLITVRDTTRQRMAVAAGAEFVANVSHELKTPLNSLKAYSELLLDSGGDDEALRVEAVNVIAAEVDRMSSLINNLLNISKLETGAISLSTARVNVHDLLHSSFEAQRQSALGQGLGFTIDAPLNLGQASLDKDLLRIALNNLLSNAIKYNRPGGEVVLSAVEVDDDTLEIRVRDTGIGMSAEHLPHIFDKHYRIVGDSSRSGHGLGLYLARQIVELHHGTIKVQSQAGVGTEFILRLRKIPALYQEGANA</sequence>
<dbReference type="Proteomes" id="UP000672097">
    <property type="component" value="Unassembled WGS sequence"/>
</dbReference>
<dbReference type="PROSITE" id="PS50109">
    <property type="entry name" value="HIS_KIN"/>
    <property type="match status" value="1"/>
</dbReference>
<dbReference type="SMART" id="SM00091">
    <property type="entry name" value="PAS"/>
    <property type="match status" value="1"/>
</dbReference>
<feature type="domain" description="Histidine kinase" evidence="7">
    <location>
        <begin position="386"/>
        <end position="603"/>
    </location>
</feature>
<reference evidence="9 10" key="1">
    <citation type="submission" date="2021-04" db="EMBL/GenBank/DDBJ databases">
        <title>The genome sequence of type strain Ideonella paludis KCTC 32238.</title>
        <authorList>
            <person name="Liu Y."/>
        </authorList>
    </citation>
    <scope>NUCLEOTIDE SEQUENCE [LARGE SCALE GENOMIC DNA]</scope>
    <source>
        <strain evidence="9 10">KCTC 32238</strain>
    </source>
</reference>
<evidence type="ECO:0000256" key="2">
    <source>
        <dbReference type="ARBA" id="ARBA00012438"/>
    </source>
</evidence>
<dbReference type="SMART" id="SM00388">
    <property type="entry name" value="HisKA"/>
    <property type="match status" value="1"/>
</dbReference>
<proteinExistence type="predicted"/>
<dbReference type="InterPro" id="IPR005467">
    <property type="entry name" value="His_kinase_dom"/>
</dbReference>
<keyword evidence="9" id="KW-0547">Nucleotide-binding</keyword>
<keyword evidence="10" id="KW-1185">Reference proteome</keyword>
<dbReference type="PANTHER" id="PTHR43711">
    <property type="entry name" value="TWO-COMPONENT HISTIDINE KINASE"/>
    <property type="match status" value="1"/>
</dbReference>
<keyword evidence="6" id="KW-0902">Two-component regulatory system</keyword>
<protein>
    <recommendedName>
        <fullName evidence="2">histidine kinase</fullName>
        <ecNumber evidence="2">2.7.13.3</ecNumber>
    </recommendedName>
</protein>